<organism evidence="1 2">
    <name type="scientific">Nocardia fusca</name>
    <dbReference type="NCBI Taxonomy" id="941183"/>
    <lineage>
        <taxon>Bacteria</taxon>
        <taxon>Bacillati</taxon>
        <taxon>Actinomycetota</taxon>
        <taxon>Actinomycetes</taxon>
        <taxon>Mycobacteriales</taxon>
        <taxon>Nocardiaceae</taxon>
        <taxon>Nocardia</taxon>
    </lineage>
</organism>
<dbReference type="Gene3D" id="1.10.1900.10">
    <property type="entry name" value="c-terminal domain of poly(a) binding protein"/>
    <property type="match status" value="1"/>
</dbReference>
<evidence type="ECO:0000313" key="1">
    <source>
        <dbReference type="EMBL" id="MEV0364697.1"/>
    </source>
</evidence>
<name>A0ABV3FAF8_9NOCA</name>
<protein>
    <submittedName>
        <fullName evidence="1">DUF1048 domain-containing protein</fullName>
    </submittedName>
</protein>
<evidence type="ECO:0000313" key="2">
    <source>
        <dbReference type="Proteomes" id="UP001551658"/>
    </source>
</evidence>
<sequence length="118" mass="13000">MNFWETITGSDLTREYKAFEARAGALPAEYRAAWEEIKTHLFAHSGGTGRNLMPILDGALGLLEEAASDGQRIEEVLGADVKGFCAAIAGEEGAKTYRDRWREQLNNNVAKKLSRLGE</sequence>
<accession>A0ABV3FAF8</accession>
<dbReference type="InterPro" id="IPR008316">
    <property type="entry name" value="UCP029876"/>
</dbReference>
<dbReference type="EMBL" id="JBFAIH010000010">
    <property type="protein sequence ID" value="MEV0364697.1"/>
    <property type="molecule type" value="Genomic_DNA"/>
</dbReference>
<proteinExistence type="predicted"/>
<keyword evidence="2" id="KW-1185">Reference proteome</keyword>
<comment type="caution">
    <text evidence="1">The sequence shown here is derived from an EMBL/GenBank/DDBJ whole genome shotgun (WGS) entry which is preliminary data.</text>
</comment>
<reference evidence="1 2" key="1">
    <citation type="submission" date="2024-06" db="EMBL/GenBank/DDBJ databases">
        <title>The Natural Products Discovery Center: Release of the First 8490 Sequenced Strains for Exploring Actinobacteria Biosynthetic Diversity.</title>
        <authorList>
            <person name="Kalkreuter E."/>
            <person name="Kautsar S.A."/>
            <person name="Yang D."/>
            <person name="Bader C.D."/>
            <person name="Teijaro C.N."/>
            <person name="Fluegel L."/>
            <person name="Davis C.M."/>
            <person name="Simpson J.R."/>
            <person name="Lauterbach L."/>
            <person name="Steele A.D."/>
            <person name="Gui C."/>
            <person name="Meng S."/>
            <person name="Li G."/>
            <person name="Viehrig K."/>
            <person name="Ye F."/>
            <person name="Su P."/>
            <person name="Kiefer A.F."/>
            <person name="Nichols A."/>
            <person name="Cepeda A.J."/>
            <person name="Yan W."/>
            <person name="Fan B."/>
            <person name="Jiang Y."/>
            <person name="Adhikari A."/>
            <person name="Zheng C.-J."/>
            <person name="Schuster L."/>
            <person name="Cowan T.M."/>
            <person name="Smanski M.J."/>
            <person name="Chevrette M.G."/>
            <person name="De Carvalho L.P.S."/>
            <person name="Shen B."/>
        </authorList>
    </citation>
    <scope>NUCLEOTIDE SEQUENCE [LARGE SCALE GENOMIC DNA]</scope>
    <source>
        <strain evidence="1 2">NPDC050671</strain>
    </source>
</reference>
<dbReference type="Proteomes" id="UP001551658">
    <property type="component" value="Unassembled WGS sequence"/>
</dbReference>
<dbReference type="Pfam" id="PF06304">
    <property type="entry name" value="DUF1048"/>
    <property type="match status" value="1"/>
</dbReference>
<dbReference type="RefSeq" id="WP_357980067.1">
    <property type="nucleotide sequence ID" value="NZ_JBFAIH010000010.1"/>
</dbReference>
<dbReference type="SUPFAM" id="SSF158560">
    <property type="entry name" value="BH3980-like"/>
    <property type="match status" value="1"/>
</dbReference>
<gene>
    <name evidence="1" type="ORF">AB0H72_18565</name>
</gene>